<protein>
    <recommendedName>
        <fullName evidence="4">TBCC domain-containing protein 1</fullName>
    </recommendedName>
</protein>
<evidence type="ECO:0000256" key="4">
    <source>
        <dbReference type="ARBA" id="ARBA00017559"/>
    </source>
</evidence>
<dbReference type="InParanoid" id="A0A2C9C2X0"/>
<comment type="similarity">
    <text evidence="3">Belongs to the TBCC family.</text>
</comment>
<dbReference type="InterPro" id="IPR016098">
    <property type="entry name" value="CAP/MinC_C"/>
</dbReference>
<evidence type="ECO:0000256" key="5">
    <source>
        <dbReference type="ARBA" id="ARBA00022490"/>
    </source>
</evidence>
<dbReference type="InterPro" id="IPR012945">
    <property type="entry name" value="Tubulin-bd_cofactor_C_dom"/>
</dbReference>
<gene>
    <name evidence="8 10" type="ORF">C54G6.2</name>
    <name evidence="8" type="ORF">CELE_C54G6.2</name>
</gene>
<feature type="domain" description="C-CAP/cofactor C-like" evidence="7">
    <location>
        <begin position="218"/>
        <end position="366"/>
    </location>
</feature>
<dbReference type="Pfam" id="PF07986">
    <property type="entry name" value="TBCC"/>
    <property type="match status" value="1"/>
</dbReference>
<evidence type="ECO:0000313" key="8">
    <source>
        <dbReference type="EMBL" id="SOF58712.1"/>
    </source>
</evidence>
<dbReference type="eggNOG" id="KOG4416">
    <property type="taxonomic scope" value="Eukaryota"/>
</dbReference>
<keyword evidence="5" id="KW-0963">Cytoplasm</keyword>
<comment type="subcellular location">
    <subcellularLocation>
        <location evidence="1">Cytoplasm</location>
        <location evidence="1">Cytoskeleton</location>
        <location evidence="1">Microtubule organizing center</location>
        <location evidence="1">Centrosome</location>
    </subcellularLocation>
    <subcellularLocation>
        <location evidence="2">Cytoplasm</location>
        <location evidence="2">Cytoskeleton</location>
        <location evidence="2">Spindle pole</location>
    </subcellularLocation>
</comment>
<evidence type="ECO:0000256" key="2">
    <source>
        <dbReference type="ARBA" id="ARBA00004647"/>
    </source>
</evidence>
<dbReference type="SMR" id="A0A2C9C2X0"/>
<dbReference type="PROSITE" id="PS51329">
    <property type="entry name" value="C_CAP_COFACTOR_C"/>
    <property type="match status" value="1"/>
</dbReference>
<dbReference type="AGR" id="WB:WBGene00016931"/>
<dbReference type="Proteomes" id="UP000001940">
    <property type="component" value="Chromosome I"/>
</dbReference>
<keyword evidence="9" id="KW-1185">Reference proteome</keyword>
<dbReference type="EMBL" id="BX284601">
    <property type="protein sequence ID" value="SOF58712.1"/>
    <property type="molecule type" value="Genomic_DNA"/>
</dbReference>
<evidence type="ECO:0000313" key="9">
    <source>
        <dbReference type="Proteomes" id="UP000001940"/>
    </source>
</evidence>
<evidence type="ECO:0000259" key="7">
    <source>
        <dbReference type="PROSITE" id="PS51329"/>
    </source>
</evidence>
<dbReference type="AlphaFoldDB" id="A0A2C9C2X0"/>
<keyword evidence="6" id="KW-0206">Cytoskeleton</keyword>
<dbReference type="OrthoDB" id="194775at2759"/>
<evidence type="ECO:0000256" key="6">
    <source>
        <dbReference type="ARBA" id="ARBA00023212"/>
    </source>
</evidence>
<dbReference type="InterPro" id="IPR006599">
    <property type="entry name" value="CARP_motif"/>
</dbReference>
<dbReference type="PANTHER" id="PTHR16052:SF0">
    <property type="entry name" value="TBCC DOMAIN-CONTAINING PROTEIN 1"/>
    <property type="match status" value="1"/>
</dbReference>
<name>A0A2C9C2X0_CAEEL</name>
<sequence>MTNIYIWVRTARSLQFFYPTIDVEADGFGCFYEICLEIVGLLEECDRISFDEFETLCENRISEVYVEAIFQNAVEQGNINARLKLLTFSLLFAGLQQKTKDLTNSIRSDVVLTRISKYFGQIFKLLFQLDVGRRLQDREIVHAIGNGQGYEFLDTLFEGTVKHRHGNSNHHGVRPLSHIIPQILEKASSISLPFLCNEIRRHLIKDPYHIDEFSTDKPAQIFSTARRTTLAHNSRRVVHLHYINRIEVLRKDEFANVHLRICNDKIKASFVFVPLRCETVFLDRLMYTKWIVLGAVRGIVIVKNCQSTRISVSCDQLIVLDSKNIEIYAMSPKKPIIFNSSAVTFAPFNTIYEGQMEFLEENGHGLEHNLVLKEPINFGDGSWKLMETSRFVCQHTPLHTSDKQFEMLLNSLPEEYRVAHHRNAQDAQKMISLDPEKCRLTDVTSNFDLLFLKSKIEKIHVEA</sequence>
<dbReference type="Gene3D" id="2.160.20.70">
    <property type="match status" value="1"/>
</dbReference>
<evidence type="ECO:0000256" key="3">
    <source>
        <dbReference type="ARBA" id="ARBA00008848"/>
    </source>
</evidence>
<proteinExistence type="inferred from homology"/>
<organism evidence="8 9">
    <name type="scientific">Caenorhabditis elegans</name>
    <dbReference type="NCBI Taxonomy" id="6239"/>
    <lineage>
        <taxon>Eukaryota</taxon>
        <taxon>Metazoa</taxon>
        <taxon>Ecdysozoa</taxon>
        <taxon>Nematoda</taxon>
        <taxon>Chromadorea</taxon>
        <taxon>Rhabditida</taxon>
        <taxon>Rhabditina</taxon>
        <taxon>Rhabditomorpha</taxon>
        <taxon>Rhabditoidea</taxon>
        <taxon>Rhabditidae</taxon>
        <taxon>Peloderinae</taxon>
        <taxon>Caenorhabditis</taxon>
    </lineage>
</organism>
<dbReference type="InterPro" id="IPR039589">
    <property type="entry name" value="TBCC1"/>
</dbReference>
<dbReference type="GO" id="GO:0031616">
    <property type="term" value="C:spindle pole centrosome"/>
    <property type="evidence" value="ECO:0000318"/>
    <property type="project" value="GO_Central"/>
</dbReference>
<dbReference type="FunCoup" id="A0A2C9C2X0">
    <property type="interactions" value="2"/>
</dbReference>
<dbReference type="PANTHER" id="PTHR16052">
    <property type="entry name" value="TBCC DOMAIN-CONTAINING PROTEIN 1"/>
    <property type="match status" value="1"/>
</dbReference>
<dbReference type="SMART" id="SM00673">
    <property type="entry name" value="CARP"/>
    <property type="match status" value="2"/>
</dbReference>
<evidence type="ECO:0000313" key="10">
    <source>
        <dbReference type="WormBase" id="C54G6.2a"/>
    </source>
</evidence>
<evidence type="ECO:0000256" key="1">
    <source>
        <dbReference type="ARBA" id="ARBA00004300"/>
    </source>
</evidence>
<dbReference type="GO" id="GO:0051661">
    <property type="term" value="P:maintenance of centrosome location"/>
    <property type="evidence" value="ECO:0000318"/>
    <property type="project" value="GO_Central"/>
</dbReference>
<dbReference type="GO" id="GO:0051684">
    <property type="term" value="P:maintenance of Golgi location"/>
    <property type="evidence" value="ECO:0000318"/>
    <property type="project" value="GO_Central"/>
</dbReference>
<dbReference type="Bgee" id="WBGene00016931">
    <property type="expression patterns" value="Expressed in pharyngeal muscle cell (C elegans) and 3 other cell types or tissues"/>
</dbReference>
<dbReference type="STRING" id="6239.C54G6.2a.1"/>
<dbReference type="InterPro" id="IPR017901">
    <property type="entry name" value="C-CAP_CF_C-like"/>
</dbReference>
<reference evidence="8 9" key="1">
    <citation type="journal article" date="1998" name="Science">
        <title>Genome sequence of the nematode C. elegans: a platform for investigating biology.</title>
        <authorList>
            <consortium name="The C. elegans sequencing consortium"/>
            <person name="Sulson J.E."/>
            <person name="Waterston R."/>
        </authorList>
    </citation>
    <scope>NUCLEOTIDE SEQUENCE [LARGE SCALE GENOMIC DNA]</scope>
    <source>
        <strain evidence="8 9">Bristol N2</strain>
    </source>
</reference>
<accession>A0A2C9C2X0</accession>
<dbReference type="WormBase" id="C54G6.2a">
    <property type="protein sequence ID" value="CE52227"/>
    <property type="gene ID" value="WBGene00016931"/>
</dbReference>
<dbReference type="PaxDb" id="6239-C54G6.2"/>
<dbReference type="ExpressionAtlas" id="A0A2C9C2X0">
    <property type="expression patterns" value="baseline and differential"/>
</dbReference>